<feature type="chain" id="PRO_5045067365" description="Glycine zipper domain-containing protein" evidence="1">
    <location>
        <begin position="22"/>
        <end position="76"/>
    </location>
</feature>
<reference evidence="3 4" key="1">
    <citation type="submission" date="2020-04" db="EMBL/GenBank/DDBJ databases">
        <title>Draft Whole-Genome sequence of Marichromatium bheemlicum DSM 18632, type strain.</title>
        <authorList>
            <person name="Kyndt J.A."/>
            <person name="Meyer T.E."/>
        </authorList>
    </citation>
    <scope>NUCLEOTIDE SEQUENCE [LARGE SCALE GENOMIC DNA]</scope>
    <source>
        <strain evidence="3 4">DSM 18632</strain>
    </source>
</reference>
<accession>A0ABX1IA86</accession>
<dbReference type="EMBL" id="JAAXKX010000017">
    <property type="protein sequence ID" value="NKN33919.1"/>
    <property type="molecule type" value="Genomic_DNA"/>
</dbReference>
<evidence type="ECO:0000313" key="4">
    <source>
        <dbReference type="Proteomes" id="UP000740754"/>
    </source>
</evidence>
<dbReference type="RefSeq" id="WP_168669975.1">
    <property type="nucleotide sequence ID" value="NZ_JAAXKX010000017.1"/>
</dbReference>
<protein>
    <recommendedName>
        <fullName evidence="2">Glycine zipper domain-containing protein</fullName>
    </recommendedName>
</protein>
<gene>
    <name evidence="3" type="ORF">HF203_11880</name>
</gene>
<keyword evidence="1" id="KW-0732">Signal</keyword>
<evidence type="ECO:0000313" key="3">
    <source>
        <dbReference type="EMBL" id="NKN33919.1"/>
    </source>
</evidence>
<evidence type="ECO:0000256" key="1">
    <source>
        <dbReference type="SAM" id="SignalP"/>
    </source>
</evidence>
<comment type="caution">
    <text evidence="3">The sequence shown here is derived from an EMBL/GenBank/DDBJ whole genome shotgun (WGS) entry which is preliminary data.</text>
</comment>
<feature type="domain" description="Glycine zipper" evidence="2">
    <location>
        <begin position="31"/>
        <end position="67"/>
    </location>
</feature>
<dbReference type="InterPro" id="IPR039567">
    <property type="entry name" value="Gly-zipper"/>
</dbReference>
<sequence>MYRYALIPTALIAALALGACGTTTTSRTGSGAALGAATGAAIGSFGGDAGKGALIGAGAGALGGYLYDRDQKSQGR</sequence>
<feature type="signal peptide" evidence="1">
    <location>
        <begin position="1"/>
        <end position="21"/>
    </location>
</feature>
<name>A0ABX1IA86_9GAMM</name>
<proteinExistence type="predicted"/>
<keyword evidence="4" id="KW-1185">Reference proteome</keyword>
<evidence type="ECO:0000259" key="2">
    <source>
        <dbReference type="Pfam" id="PF13488"/>
    </source>
</evidence>
<dbReference type="Pfam" id="PF13488">
    <property type="entry name" value="Gly-zipper_Omp"/>
    <property type="match status" value="1"/>
</dbReference>
<dbReference type="PROSITE" id="PS51257">
    <property type="entry name" value="PROKAR_LIPOPROTEIN"/>
    <property type="match status" value="1"/>
</dbReference>
<dbReference type="Proteomes" id="UP000740754">
    <property type="component" value="Unassembled WGS sequence"/>
</dbReference>
<organism evidence="3 4">
    <name type="scientific">Marichromatium bheemlicum</name>
    <dbReference type="NCBI Taxonomy" id="365339"/>
    <lineage>
        <taxon>Bacteria</taxon>
        <taxon>Pseudomonadati</taxon>
        <taxon>Pseudomonadota</taxon>
        <taxon>Gammaproteobacteria</taxon>
        <taxon>Chromatiales</taxon>
        <taxon>Chromatiaceae</taxon>
        <taxon>Marichromatium</taxon>
    </lineage>
</organism>